<protein>
    <submittedName>
        <fullName evidence="2">Uncharacterized protein</fullName>
    </submittedName>
</protein>
<dbReference type="Proteomes" id="UP000070501">
    <property type="component" value="Unassembled WGS sequence"/>
</dbReference>
<keyword evidence="3" id="KW-1185">Reference proteome</keyword>
<feature type="region of interest" description="Disordered" evidence="1">
    <location>
        <begin position="192"/>
        <end position="214"/>
    </location>
</feature>
<dbReference type="OrthoDB" id="5427399at2759"/>
<reference evidence="3" key="1">
    <citation type="submission" date="2016-02" db="EMBL/GenBank/DDBJ databases">
        <title>Draft genome sequence of Microdochium bolleyi, a fungal endophyte of beachgrass.</title>
        <authorList>
            <consortium name="DOE Joint Genome Institute"/>
            <person name="David A.S."/>
            <person name="May G."/>
            <person name="Haridas S."/>
            <person name="Lim J."/>
            <person name="Wang M."/>
            <person name="Labutti K."/>
            <person name="Lipzen A."/>
            <person name="Barry K."/>
            <person name="Grigoriev I.V."/>
        </authorList>
    </citation>
    <scope>NUCLEOTIDE SEQUENCE [LARGE SCALE GENOMIC DNA]</scope>
    <source>
        <strain evidence="3">J235TASD1</strain>
    </source>
</reference>
<feature type="region of interest" description="Disordered" evidence="1">
    <location>
        <begin position="1"/>
        <end position="35"/>
    </location>
</feature>
<organism evidence="2 3">
    <name type="scientific">Microdochium bolleyi</name>
    <dbReference type="NCBI Taxonomy" id="196109"/>
    <lineage>
        <taxon>Eukaryota</taxon>
        <taxon>Fungi</taxon>
        <taxon>Dikarya</taxon>
        <taxon>Ascomycota</taxon>
        <taxon>Pezizomycotina</taxon>
        <taxon>Sordariomycetes</taxon>
        <taxon>Xylariomycetidae</taxon>
        <taxon>Xylariales</taxon>
        <taxon>Microdochiaceae</taxon>
        <taxon>Microdochium</taxon>
    </lineage>
</organism>
<dbReference type="InParanoid" id="A0A136JKH1"/>
<feature type="non-terminal residue" evidence="2">
    <location>
        <position position="1"/>
    </location>
</feature>
<evidence type="ECO:0000313" key="3">
    <source>
        <dbReference type="Proteomes" id="UP000070501"/>
    </source>
</evidence>
<accession>A0A136JKH1</accession>
<feature type="compositionally biased region" description="Acidic residues" evidence="1">
    <location>
        <begin position="21"/>
        <end position="35"/>
    </location>
</feature>
<proteinExistence type="predicted"/>
<name>A0A136JKH1_9PEZI</name>
<dbReference type="AlphaFoldDB" id="A0A136JKH1"/>
<sequence>MHHVTADCVPAASGQIRGQDATDDQDDDEEDDGSDMDWFLEYRHYKARQGREYWDWCHHEGEWYWWPVESPEDAKTETTNWKFRHRYHEVAYGNDPLMFFDDWDSEAGDVSEPTPFGKAFDRARNDPAAHARVPPERAEAWTEIEIPPPKSMSDEAWSVRYAYTTASGTWLNPTSEQMAAAIAAEFREDPAEVTESVASRSDGEMQPWELGVSD</sequence>
<gene>
    <name evidence="2" type="ORF">Micbo1qcDRAFT_156613</name>
</gene>
<evidence type="ECO:0000313" key="2">
    <source>
        <dbReference type="EMBL" id="KXJ97655.1"/>
    </source>
</evidence>
<evidence type="ECO:0000256" key="1">
    <source>
        <dbReference type="SAM" id="MobiDB-lite"/>
    </source>
</evidence>
<dbReference type="EMBL" id="KQ964245">
    <property type="protein sequence ID" value="KXJ97655.1"/>
    <property type="molecule type" value="Genomic_DNA"/>
</dbReference>